<dbReference type="PATRIC" id="fig|706587.4.peg.918"/>
<evidence type="ECO:0000259" key="5">
    <source>
        <dbReference type="Pfam" id="PF03241"/>
    </source>
</evidence>
<dbReference type="Proteomes" id="UP000006055">
    <property type="component" value="Chromosome"/>
</dbReference>
<dbReference type="AlphaFoldDB" id="I4C1U2"/>
<feature type="binding site" evidence="4">
    <location>
        <position position="191"/>
    </location>
    <ligand>
        <name>FAD</name>
        <dbReference type="ChEBI" id="CHEBI:57692"/>
    </ligand>
</feature>
<dbReference type="KEGG" id="dti:Desti_0809"/>
<reference evidence="8" key="1">
    <citation type="submission" date="2012-06" db="EMBL/GenBank/DDBJ databases">
        <title>Complete sequence of chromosome of Desulfomonile tiedjei DSM 6799.</title>
        <authorList>
            <person name="Lucas S."/>
            <person name="Copeland A."/>
            <person name="Lapidus A."/>
            <person name="Glavina del Rio T."/>
            <person name="Dalin E."/>
            <person name="Tice H."/>
            <person name="Bruce D."/>
            <person name="Goodwin L."/>
            <person name="Pitluck S."/>
            <person name="Peters L."/>
            <person name="Ovchinnikova G."/>
            <person name="Zeytun A."/>
            <person name="Lu M."/>
            <person name="Kyrpides N."/>
            <person name="Mavromatis K."/>
            <person name="Ivanova N."/>
            <person name="Brettin T."/>
            <person name="Detter J.C."/>
            <person name="Han C."/>
            <person name="Larimer F."/>
            <person name="Land M."/>
            <person name="Hauser L."/>
            <person name="Markowitz V."/>
            <person name="Cheng J.-F."/>
            <person name="Hugenholtz P."/>
            <person name="Woyke T."/>
            <person name="Wu D."/>
            <person name="Spring S."/>
            <person name="Schroeder M."/>
            <person name="Brambilla E."/>
            <person name="Klenk H.-P."/>
            <person name="Eisen J.A."/>
        </authorList>
    </citation>
    <scope>NUCLEOTIDE SEQUENCE [LARGE SCALE GENOMIC DNA]</scope>
    <source>
        <strain evidence="8">ATCC 49306 / DSM 6799 / DCB-1</strain>
    </source>
</reference>
<name>I4C1U2_DESTA</name>
<dbReference type="RefSeq" id="WP_014808689.1">
    <property type="nucleotide sequence ID" value="NC_018025.1"/>
</dbReference>
<dbReference type="HOGENOM" id="CLU_023920_1_0_7"/>
<keyword evidence="8" id="KW-1185">Reference proteome</keyword>
<accession>I4C1U2</accession>
<dbReference type="InterPro" id="IPR004925">
    <property type="entry name" value="HpaB/PvcC/4-BUDH"/>
</dbReference>
<dbReference type="Gene3D" id="1.10.3140.10">
    <property type="entry name" value="4-hydroxybutyryl-coa dehydratase, domain 1"/>
    <property type="match status" value="1"/>
</dbReference>
<dbReference type="GO" id="GO:0016627">
    <property type="term" value="F:oxidoreductase activity, acting on the CH-CH group of donors"/>
    <property type="evidence" value="ECO:0007669"/>
    <property type="project" value="InterPro"/>
</dbReference>
<dbReference type="OrthoDB" id="7233724at2"/>
<evidence type="ECO:0000313" key="8">
    <source>
        <dbReference type="Proteomes" id="UP000006055"/>
    </source>
</evidence>
<sequence length="480" mass="53210">MKVKTKKDYIASLKDQEVVIYYKGERVGDRTTHPAFVPHINSAAKTYELALQPEHEDLLTATSHITGNKINRFTHIHQSVDDLIKKVQMLRVIAHETASCFQRCVGFDALNSLYITTFEIDEKHGTDYFTRFRNYLEKIQEENFMLVGGMTDPKGDRSKRPSQQVDPDLFTHVVEKRDEGIVIRGAKAHQTGAVNSHEIMIVPTQNMMEGDEEYAVAAAIPLSAKGVTMIFGRQTNEERKLECGIDAGNSEFGMVGGEALVVFDDVFVPWERVFMCGEIDFTGVLVERFATLHRQNYGGCKGGVSDIVIGASALAAQYQGTLNASHIKDKLVEMLHLAETVYAGSVACSAMGSKTKSGAYYPDPLLANCTKQNITRFIYEISRLAHDIGGGILATLPFDTDLKHPEIGKYVEKYLKGVEGVSTETRIKVLRLLENMTGGTALIESMHGAGSPQSQRVMYQRLGKLGEKMKMAKKVAKADE</sequence>
<organism evidence="7 8">
    <name type="scientific">Desulfomonile tiedjei (strain ATCC 49306 / DSM 6799 / DCB-1)</name>
    <dbReference type="NCBI Taxonomy" id="706587"/>
    <lineage>
        <taxon>Bacteria</taxon>
        <taxon>Pseudomonadati</taxon>
        <taxon>Thermodesulfobacteriota</taxon>
        <taxon>Desulfomonilia</taxon>
        <taxon>Desulfomonilales</taxon>
        <taxon>Desulfomonilaceae</taxon>
        <taxon>Desulfomonile</taxon>
    </lineage>
</organism>
<dbReference type="InterPro" id="IPR036250">
    <property type="entry name" value="AcylCo_DH-like_C"/>
</dbReference>
<evidence type="ECO:0000256" key="2">
    <source>
        <dbReference type="ARBA" id="ARBA00022827"/>
    </source>
</evidence>
<protein>
    <submittedName>
        <fullName evidence="7">Aromatic ring hydroxylase</fullName>
    </submittedName>
</protein>
<evidence type="ECO:0000256" key="3">
    <source>
        <dbReference type="ARBA" id="ARBA00023002"/>
    </source>
</evidence>
<dbReference type="InterPro" id="IPR024719">
    <property type="entry name" value="HpaB/PvcC/4-BUDH_C"/>
</dbReference>
<dbReference type="EMBL" id="CP003360">
    <property type="protein sequence ID" value="AFM23533.1"/>
    <property type="molecule type" value="Genomic_DNA"/>
</dbReference>
<keyword evidence="1" id="KW-0285">Flavoprotein</keyword>
<dbReference type="Pfam" id="PF11794">
    <property type="entry name" value="HpaB_N"/>
    <property type="match status" value="1"/>
</dbReference>
<dbReference type="STRING" id="706587.Desti_0809"/>
<evidence type="ECO:0000313" key="7">
    <source>
        <dbReference type="EMBL" id="AFM23533.1"/>
    </source>
</evidence>
<feature type="domain" description="HpaB/PvcC/4-BUDH C-terminal" evidence="5">
    <location>
        <begin position="284"/>
        <end position="476"/>
    </location>
</feature>
<proteinExistence type="predicted"/>
<evidence type="ECO:0000256" key="1">
    <source>
        <dbReference type="ARBA" id="ARBA00022630"/>
    </source>
</evidence>
<dbReference type="Gene3D" id="1.20.140.10">
    <property type="entry name" value="Butyryl-CoA Dehydrogenase, subunit A, domain 3"/>
    <property type="match status" value="1"/>
</dbReference>
<dbReference type="PIRSF" id="PIRSF000331">
    <property type="entry name" value="HpaA_HpaB"/>
    <property type="match status" value="1"/>
</dbReference>
<dbReference type="InterPro" id="IPR046373">
    <property type="entry name" value="Acyl-CoA_Oxase/DH_mid-dom_sf"/>
</dbReference>
<evidence type="ECO:0000256" key="4">
    <source>
        <dbReference type="PIRSR" id="PIRSR000331-2"/>
    </source>
</evidence>
<keyword evidence="3" id="KW-0560">Oxidoreductase</keyword>
<dbReference type="Pfam" id="PF03241">
    <property type="entry name" value="HpaB"/>
    <property type="match status" value="1"/>
</dbReference>
<dbReference type="PANTHER" id="PTHR36117:SF3">
    <property type="entry name" value="4-HYDROXYPHENYLACETATE 3-MONOOXYGENASE-RELATED"/>
    <property type="match status" value="1"/>
</dbReference>
<dbReference type="InterPro" id="IPR024674">
    <property type="entry name" value="HpaB/PvcC/4-BUDH_N"/>
</dbReference>
<keyword evidence="2 4" id="KW-0274">FAD</keyword>
<dbReference type="SUPFAM" id="SSF47203">
    <property type="entry name" value="Acyl-CoA dehydrogenase C-terminal domain-like"/>
    <property type="match status" value="1"/>
</dbReference>
<feature type="domain" description="HpaB/PvcC/4-BUDH N-terminal" evidence="6">
    <location>
        <begin position="5"/>
        <end position="275"/>
    </location>
</feature>
<dbReference type="InterPro" id="IPR009100">
    <property type="entry name" value="AcylCoA_DH/oxidase_NM_dom_sf"/>
</dbReference>
<dbReference type="PANTHER" id="PTHR36117">
    <property type="entry name" value="4-HYDROXYPHENYLACETATE 3-MONOOXYGENASE-RELATED"/>
    <property type="match status" value="1"/>
</dbReference>
<dbReference type="eggNOG" id="COG2368">
    <property type="taxonomic scope" value="Bacteria"/>
</dbReference>
<gene>
    <name evidence="7" type="ordered locus">Desti_0809</name>
</gene>
<evidence type="ECO:0000259" key="6">
    <source>
        <dbReference type="Pfam" id="PF11794"/>
    </source>
</evidence>
<dbReference type="SUPFAM" id="SSF56645">
    <property type="entry name" value="Acyl-CoA dehydrogenase NM domain-like"/>
    <property type="match status" value="1"/>
</dbReference>
<dbReference type="Gene3D" id="2.40.110.10">
    <property type="entry name" value="Butyryl-CoA Dehydrogenase, subunit A, domain 2"/>
    <property type="match status" value="1"/>
</dbReference>